<evidence type="ECO:0000313" key="1">
    <source>
        <dbReference type="EMBL" id="KHN78893.1"/>
    </source>
</evidence>
<dbReference type="AlphaFoldDB" id="A0A0B2VBK7"/>
<proteinExistence type="predicted"/>
<name>A0A0B2VBK7_TOXCA</name>
<dbReference type="OMA" id="RIMSYWL"/>
<protein>
    <recommendedName>
        <fullName evidence="3">F-box domain-containing protein</fullName>
    </recommendedName>
</protein>
<keyword evidence="2" id="KW-1185">Reference proteome</keyword>
<evidence type="ECO:0000313" key="2">
    <source>
        <dbReference type="Proteomes" id="UP000031036"/>
    </source>
</evidence>
<dbReference type="Proteomes" id="UP000031036">
    <property type="component" value="Unassembled WGS sequence"/>
</dbReference>
<gene>
    <name evidence="1" type="ORF">Tcan_09312</name>
</gene>
<organism evidence="1 2">
    <name type="scientific">Toxocara canis</name>
    <name type="common">Canine roundworm</name>
    <dbReference type="NCBI Taxonomy" id="6265"/>
    <lineage>
        <taxon>Eukaryota</taxon>
        <taxon>Metazoa</taxon>
        <taxon>Ecdysozoa</taxon>
        <taxon>Nematoda</taxon>
        <taxon>Chromadorea</taxon>
        <taxon>Rhabditida</taxon>
        <taxon>Spirurina</taxon>
        <taxon>Ascaridomorpha</taxon>
        <taxon>Ascaridoidea</taxon>
        <taxon>Toxocaridae</taxon>
        <taxon>Toxocara</taxon>
    </lineage>
</organism>
<reference evidence="1 2" key="1">
    <citation type="submission" date="2014-11" db="EMBL/GenBank/DDBJ databases">
        <title>Genetic blueprint of the zoonotic pathogen Toxocara canis.</title>
        <authorList>
            <person name="Zhu X.-Q."/>
            <person name="Korhonen P.K."/>
            <person name="Cai H."/>
            <person name="Young N.D."/>
            <person name="Nejsum P."/>
            <person name="von Samson-Himmelstjerna G."/>
            <person name="Boag P.R."/>
            <person name="Tan P."/>
            <person name="Li Q."/>
            <person name="Min J."/>
            <person name="Yang Y."/>
            <person name="Wang X."/>
            <person name="Fang X."/>
            <person name="Hall R.S."/>
            <person name="Hofmann A."/>
            <person name="Sternberg P.W."/>
            <person name="Jex A.R."/>
            <person name="Gasser R.B."/>
        </authorList>
    </citation>
    <scope>NUCLEOTIDE SEQUENCE [LARGE SCALE GENOMIC DNA]</scope>
    <source>
        <strain evidence="1">PN_DK_2014</strain>
    </source>
</reference>
<evidence type="ECO:0008006" key="3">
    <source>
        <dbReference type="Google" id="ProtNLM"/>
    </source>
</evidence>
<dbReference type="OrthoDB" id="5828333at2759"/>
<dbReference type="EMBL" id="JPKZ01002006">
    <property type="protein sequence ID" value="KHN78893.1"/>
    <property type="molecule type" value="Genomic_DNA"/>
</dbReference>
<sequence>MASENVHATLSYFTMMQPSTSSSCTAAKHRRRSLWRLAKRLIRPIGGPQTLTISPKVAFDCGSIESSQRCEQLVPPVLLNVFEQLNIYDRIRLRQISHLSDFLCTTIPVRLPPMKLQSASNGELYLLSEAPELIAYHLIPEIDLSEAIGDDGTVALKHWHAELILRRTARRVDHVEHLWLETSINGLLCAAFLKELQETNTDSKPYQRKITLNKLTVVGNKKSDLEQVSKMICCFSAYVEQLRLRHMRVESSVQSRDLWTAISMCRRLRQFQYETCRYDRHSHFFLSDALANKNICTLELGGVEELCSVDLAKLTENRPIKHLSVVCPKITCDSYLEDSVVSALSQLDTLLIQCEVTYALDDLEQRQKVAKVLQNMKAEASLEVVHVVDNHAAQAARIMSYWLELSRDTNRKVMLKLSEISQDRIDQAIGRLIRKCENVLKAAFRGNSLLLTRGNGRVHVLDKYTWFGDDDDNC</sequence>
<comment type="caution">
    <text evidence="1">The sequence shown here is derived from an EMBL/GenBank/DDBJ whole genome shotgun (WGS) entry which is preliminary data.</text>
</comment>
<accession>A0A0B2VBK7</accession>